<protein>
    <submittedName>
        <fullName evidence="2">Uncharacterized protein</fullName>
    </submittedName>
</protein>
<feature type="region of interest" description="Disordered" evidence="1">
    <location>
        <begin position="86"/>
        <end position="110"/>
    </location>
</feature>
<name>A0A4Z2F704_9TELE</name>
<proteinExistence type="predicted"/>
<evidence type="ECO:0000313" key="2">
    <source>
        <dbReference type="EMBL" id="TNN36845.1"/>
    </source>
</evidence>
<evidence type="ECO:0000313" key="3">
    <source>
        <dbReference type="Proteomes" id="UP000314294"/>
    </source>
</evidence>
<dbReference type="AlphaFoldDB" id="A0A4Z2F704"/>
<comment type="caution">
    <text evidence="2">The sequence shown here is derived from an EMBL/GenBank/DDBJ whole genome shotgun (WGS) entry which is preliminary data.</text>
</comment>
<gene>
    <name evidence="2" type="ORF">EYF80_052985</name>
</gene>
<reference evidence="2 3" key="1">
    <citation type="submission" date="2019-03" db="EMBL/GenBank/DDBJ databases">
        <title>First draft genome of Liparis tanakae, snailfish: a comprehensive survey of snailfish specific genes.</title>
        <authorList>
            <person name="Kim W."/>
            <person name="Song I."/>
            <person name="Jeong J.-H."/>
            <person name="Kim D."/>
            <person name="Kim S."/>
            <person name="Ryu S."/>
            <person name="Song J.Y."/>
            <person name="Lee S.K."/>
        </authorList>
    </citation>
    <scope>NUCLEOTIDE SEQUENCE [LARGE SCALE GENOMIC DNA]</scope>
    <source>
        <tissue evidence="2">Muscle</tissue>
    </source>
</reference>
<feature type="compositionally biased region" description="Basic residues" evidence="1">
    <location>
        <begin position="86"/>
        <end position="95"/>
    </location>
</feature>
<feature type="compositionally biased region" description="Basic and acidic residues" evidence="1">
    <location>
        <begin position="96"/>
        <end position="106"/>
    </location>
</feature>
<dbReference type="EMBL" id="SRLO01001563">
    <property type="protein sequence ID" value="TNN36845.1"/>
    <property type="molecule type" value="Genomic_DNA"/>
</dbReference>
<evidence type="ECO:0000256" key="1">
    <source>
        <dbReference type="SAM" id="MobiDB-lite"/>
    </source>
</evidence>
<sequence>MPSEGTLEDDGRAAPQHQRPKAAALCVTSALGLNEHSASPDRSVSPKFSPFLEPQPVAGQETSPGRLDDHGRASCMTRAALLSFRRSRRRAHRKDRPVGEESKELSESLAEQLSSRRPLAEHSTVCVVLWLTALSGRRLGW</sequence>
<keyword evidence="3" id="KW-1185">Reference proteome</keyword>
<feature type="region of interest" description="Disordered" evidence="1">
    <location>
        <begin position="1"/>
        <end position="23"/>
    </location>
</feature>
<dbReference type="Proteomes" id="UP000314294">
    <property type="component" value="Unassembled WGS sequence"/>
</dbReference>
<organism evidence="2 3">
    <name type="scientific">Liparis tanakae</name>
    <name type="common">Tanaka's snailfish</name>
    <dbReference type="NCBI Taxonomy" id="230148"/>
    <lineage>
        <taxon>Eukaryota</taxon>
        <taxon>Metazoa</taxon>
        <taxon>Chordata</taxon>
        <taxon>Craniata</taxon>
        <taxon>Vertebrata</taxon>
        <taxon>Euteleostomi</taxon>
        <taxon>Actinopterygii</taxon>
        <taxon>Neopterygii</taxon>
        <taxon>Teleostei</taxon>
        <taxon>Neoteleostei</taxon>
        <taxon>Acanthomorphata</taxon>
        <taxon>Eupercaria</taxon>
        <taxon>Perciformes</taxon>
        <taxon>Cottioidei</taxon>
        <taxon>Cottales</taxon>
        <taxon>Liparidae</taxon>
        <taxon>Liparis</taxon>
    </lineage>
</organism>
<feature type="region of interest" description="Disordered" evidence="1">
    <location>
        <begin position="35"/>
        <end position="72"/>
    </location>
</feature>
<accession>A0A4Z2F704</accession>